<gene>
    <name evidence="9" type="ORF">ISQ19_02715</name>
</gene>
<accession>A0A937HG69</accession>
<dbReference type="GO" id="GO:0098797">
    <property type="term" value="C:plasma membrane protein complex"/>
    <property type="evidence" value="ECO:0007669"/>
    <property type="project" value="TreeGrafter"/>
</dbReference>
<keyword evidence="6 7" id="KW-0472">Membrane</keyword>
<keyword evidence="3" id="KW-1003">Cell membrane</keyword>
<evidence type="ECO:0000256" key="3">
    <source>
        <dbReference type="ARBA" id="ARBA00022475"/>
    </source>
</evidence>
<evidence type="ECO:0000256" key="2">
    <source>
        <dbReference type="ARBA" id="ARBA00005236"/>
    </source>
</evidence>
<feature type="transmembrane region" description="Helical" evidence="7">
    <location>
        <begin position="183"/>
        <end position="207"/>
    </location>
</feature>
<dbReference type="InterPro" id="IPR051447">
    <property type="entry name" value="Lipoprotein-release_system"/>
</dbReference>
<evidence type="ECO:0000313" key="10">
    <source>
        <dbReference type="Proteomes" id="UP000785783"/>
    </source>
</evidence>
<reference evidence="9" key="1">
    <citation type="submission" date="2020-10" db="EMBL/GenBank/DDBJ databases">
        <title>Microbiome of the Black Sea water column analyzed by genome centric metagenomics.</title>
        <authorList>
            <person name="Cabello-Yeves P.J."/>
            <person name="Callieri C."/>
            <person name="Picazo A."/>
            <person name="Mehrshad M."/>
            <person name="Haro-Moreno J.M."/>
            <person name="Roda-Garcia J."/>
            <person name="Dzembekova N."/>
            <person name="Slabakova V."/>
            <person name="Slabakova N."/>
            <person name="Moncheva S."/>
            <person name="Rodriguez-Valera F."/>
        </authorList>
    </citation>
    <scope>NUCLEOTIDE SEQUENCE</scope>
    <source>
        <strain evidence="9">BS307-5m-G5</strain>
    </source>
</reference>
<feature type="domain" description="ABC3 transporter permease C-terminal" evidence="8">
    <location>
        <begin position="185"/>
        <end position="319"/>
    </location>
</feature>
<evidence type="ECO:0000256" key="6">
    <source>
        <dbReference type="ARBA" id="ARBA00023136"/>
    </source>
</evidence>
<evidence type="ECO:0000313" key="9">
    <source>
        <dbReference type="EMBL" id="MBL6761589.1"/>
    </source>
</evidence>
<sequence length="326" mass="35196">DGVVLATPLVDGQAMLSSGDAARGVLLRGLPVDKLQQLPSLKGNVQEGSFEDLRRPNSIAVGARLAERYGFKLGQKISLISPRGTVTPFGTAPRLKQFTLVAIFRVGLSEYDLNFTFSSIETASGFFGFGPHQGAIDVILDDPDSIDARAAALRTAAGAENYLTDWKQTNSTLAGALEVERNVMFIILTMILLVAALNIVSGLIMLVRDKGRDIAVLRSMGASRGMVLRIFFITGASIGVLGTLAGLLAGVLLSAYIEEIRQVLIWATGANLFPAEIYFLERMPARILPRDVMQVALMALTLSFLSTLYPAWRAASQEPVELLRNE</sequence>
<evidence type="ECO:0000256" key="7">
    <source>
        <dbReference type="SAM" id="Phobius"/>
    </source>
</evidence>
<comment type="similarity">
    <text evidence="2">Belongs to the ABC-4 integral membrane protein family. LolC/E subfamily.</text>
</comment>
<organism evidence="9 10">
    <name type="scientific">PS1 clade bacterium</name>
    <dbReference type="NCBI Taxonomy" id="2175152"/>
    <lineage>
        <taxon>Bacteria</taxon>
        <taxon>Pseudomonadati</taxon>
        <taxon>Pseudomonadota</taxon>
        <taxon>Alphaproteobacteria</taxon>
        <taxon>PS1 clade</taxon>
    </lineage>
</organism>
<keyword evidence="4 7" id="KW-0812">Transmembrane</keyword>
<evidence type="ECO:0000259" key="8">
    <source>
        <dbReference type="Pfam" id="PF02687"/>
    </source>
</evidence>
<feature type="transmembrane region" description="Helical" evidence="7">
    <location>
        <begin position="263"/>
        <end position="280"/>
    </location>
</feature>
<evidence type="ECO:0000256" key="1">
    <source>
        <dbReference type="ARBA" id="ARBA00004651"/>
    </source>
</evidence>
<feature type="transmembrane region" description="Helical" evidence="7">
    <location>
        <begin position="228"/>
        <end position="257"/>
    </location>
</feature>
<keyword evidence="5 7" id="KW-1133">Transmembrane helix</keyword>
<dbReference type="InterPro" id="IPR003838">
    <property type="entry name" value="ABC3_permease_C"/>
</dbReference>
<protein>
    <submittedName>
        <fullName evidence="9">FtsX-like permease family protein</fullName>
    </submittedName>
</protein>
<comment type="subcellular location">
    <subcellularLocation>
        <location evidence="1">Cell membrane</location>
        <topology evidence="1">Multi-pass membrane protein</topology>
    </subcellularLocation>
</comment>
<comment type="caution">
    <text evidence="9">The sequence shown here is derived from an EMBL/GenBank/DDBJ whole genome shotgun (WGS) entry which is preliminary data.</text>
</comment>
<dbReference type="EMBL" id="JADHOK010000021">
    <property type="protein sequence ID" value="MBL6761589.1"/>
    <property type="molecule type" value="Genomic_DNA"/>
</dbReference>
<name>A0A937HG69_9PROT</name>
<dbReference type="PANTHER" id="PTHR30489:SF0">
    <property type="entry name" value="LIPOPROTEIN-RELEASING SYSTEM TRANSMEMBRANE PROTEIN LOLE"/>
    <property type="match status" value="1"/>
</dbReference>
<dbReference type="AlphaFoldDB" id="A0A937HG69"/>
<proteinExistence type="inferred from homology"/>
<feature type="non-terminal residue" evidence="9">
    <location>
        <position position="1"/>
    </location>
</feature>
<feature type="transmembrane region" description="Helical" evidence="7">
    <location>
        <begin position="292"/>
        <end position="312"/>
    </location>
</feature>
<dbReference type="Proteomes" id="UP000785783">
    <property type="component" value="Unassembled WGS sequence"/>
</dbReference>
<evidence type="ECO:0000256" key="5">
    <source>
        <dbReference type="ARBA" id="ARBA00022989"/>
    </source>
</evidence>
<evidence type="ECO:0000256" key="4">
    <source>
        <dbReference type="ARBA" id="ARBA00022692"/>
    </source>
</evidence>
<dbReference type="PANTHER" id="PTHR30489">
    <property type="entry name" value="LIPOPROTEIN-RELEASING SYSTEM TRANSMEMBRANE PROTEIN LOLE"/>
    <property type="match status" value="1"/>
</dbReference>
<dbReference type="Pfam" id="PF02687">
    <property type="entry name" value="FtsX"/>
    <property type="match status" value="1"/>
</dbReference>
<dbReference type="GO" id="GO:0044874">
    <property type="term" value="P:lipoprotein localization to outer membrane"/>
    <property type="evidence" value="ECO:0007669"/>
    <property type="project" value="TreeGrafter"/>
</dbReference>